<dbReference type="AlphaFoldDB" id="A0A183DE48"/>
<dbReference type="Proteomes" id="UP000271098">
    <property type="component" value="Unassembled WGS sequence"/>
</dbReference>
<reference evidence="2 3" key="2">
    <citation type="submission" date="2018-11" db="EMBL/GenBank/DDBJ databases">
        <authorList>
            <consortium name="Pathogen Informatics"/>
        </authorList>
    </citation>
    <scope>NUCLEOTIDE SEQUENCE [LARGE SCALE GENOMIC DNA]</scope>
</reference>
<evidence type="ECO:0000313" key="4">
    <source>
        <dbReference type="WBParaSite" id="GPUH_0000699801-mRNA-1"/>
    </source>
</evidence>
<keyword evidence="1" id="KW-1133">Transmembrane helix</keyword>
<organism evidence="4">
    <name type="scientific">Gongylonema pulchrum</name>
    <dbReference type="NCBI Taxonomy" id="637853"/>
    <lineage>
        <taxon>Eukaryota</taxon>
        <taxon>Metazoa</taxon>
        <taxon>Ecdysozoa</taxon>
        <taxon>Nematoda</taxon>
        <taxon>Chromadorea</taxon>
        <taxon>Rhabditida</taxon>
        <taxon>Spirurina</taxon>
        <taxon>Spiruromorpha</taxon>
        <taxon>Spiruroidea</taxon>
        <taxon>Gongylonematidae</taxon>
        <taxon>Gongylonema</taxon>
    </lineage>
</organism>
<keyword evidence="1" id="KW-0472">Membrane</keyword>
<evidence type="ECO:0000256" key="1">
    <source>
        <dbReference type="SAM" id="Phobius"/>
    </source>
</evidence>
<proteinExistence type="predicted"/>
<sequence length="72" mass="8219">MDKPLYRTLQKDPGLIDVLKEALQDALLECLRQSAIHRWRCIIDGTPRKGLFPASIGSFGNMLIVFFLEMIN</sequence>
<name>A0A183DE48_9BILA</name>
<dbReference type="WBParaSite" id="GPUH_0000699801-mRNA-1">
    <property type="protein sequence ID" value="GPUH_0000699801-mRNA-1"/>
    <property type="gene ID" value="GPUH_0000699801"/>
</dbReference>
<keyword evidence="1" id="KW-0812">Transmembrane</keyword>
<dbReference type="EMBL" id="UYRT01017343">
    <property type="protein sequence ID" value="VDK56826.1"/>
    <property type="molecule type" value="Genomic_DNA"/>
</dbReference>
<accession>A0A183DE48</accession>
<keyword evidence="3" id="KW-1185">Reference proteome</keyword>
<evidence type="ECO:0000313" key="3">
    <source>
        <dbReference type="Proteomes" id="UP000271098"/>
    </source>
</evidence>
<dbReference type="OrthoDB" id="5856274at2759"/>
<protein>
    <submittedName>
        <fullName evidence="4">Reverse transcriptase domain-containing protein</fullName>
    </submittedName>
</protein>
<evidence type="ECO:0000313" key="2">
    <source>
        <dbReference type="EMBL" id="VDK56826.1"/>
    </source>
</evidence>
<reference evidence="4" key="1">
    <citation type="submission" date="2016-06" db="UniProtKB">
        <authorList>
            <consortium name="WormBaseParasite"/>
        </authorList>
    </citation>
    <scope>IDENTIFICATION</scope>
</reference>
<feature type="transmembrane region" description="Helical" evidence="1">
    <location>
        <begin position="50"/>
        <end position="68"/>
    </location>
</feature>
<gene>
    <name evidence="2" type="ORF">GPUH_LOCUS6989</name>
</gene>